<evidence type="ECO:0000259" key="3">
    <source>
        <dbReference type="PROSITE" id="PS01124"/>
    </source>
</evidence>
<dbReference type="PROSITE" id="PS01124">
    <property type="entry name" value="HTH_ARAC_FAMILY_2"/>
    <property type="match status" value="1"/>
</dbReference>
<dbReference type="RefSeq" id="WP_019628892.1">
    <property type="nucleotide sequence ID" value="NZ_ALOE01000019.1"/>
</dbReference>
<evidence type="ECO:0000313" key="5">
    <source>
        <dbReference type="Proteomes" id="UP000327424"/>
    </source>
</evidence>
<dbReference type="Pfam" id="PF12833">
    <property type="entry name" value="HTH_18"/>
    <property type="match status" value="1"/>
</dbReference>
<dbReference type="OrthoDB" id="5949386at2"/>
<reference evidence="4 5" key="1">
    <citation type="submission" date="2019-09" db="EMBL/GenBank/DDBJ databases">
        <title>Hybrid Assembly of the complete Genome of the Deep-Sea Bacterium Moritella marina from long Nanopore and Illumina reads.</title>
        <authorList>
            <person name="Magin S."/>
            <person name="Georgoulis A."/>
            <person name="Papadimitriou K."/>
            <person name="Iliakis G."/>
            <person name="Vorgias C.E."/>
        </authorList>
    </citation>
    <scope>NUCLEOTIDE SEQUENCE [LARGE SCALE GENOMIC DNA]</scope>
    <source>
        <strain evidence="4 5">MP-1</strain>
    </source>
</reference>
<sequence length="258" mass="28755">MAAIAEGQQFNVDSLSNQVIGIATEVGQHDSGMHKHNKGQLLYAPAGCISITLDGMQSVLPPTRAAWIPAGMMHCARMRNVVSYRSLYFSADLAALLPTTMCIVEVNVLLQALIERMAFWDWDKPQLEQANTLALFCDELAVAPVQQLHLPLPQDPRLQIWLTALMANDLPPQPLNQLQTEIGASGKTISRIFSRETGMPYQAWRQQWRLLNAIERLAEGQRISTVAFDLDFTSDSAFISFFRQHTSSTPAKYLANTK</sequence>
<dbReference type="AlphaFoldDB" id="A0A5J6WSR2"/>
<dbReference type="PANTHER" id="PTHR11019">
    <property type="entry name" value="HTH-TYPE TRANSCRIPTIONAL REGULATOR NIMR"/>
    <property type="match status" value="1"/>
</dbReference>
<dbReference type="SMART" id="SM00342">
    <property type="entry name" value="HTH_ARAC"/>
    <property type="match status" value="1"/>
</dbReference>
<evidence type="ECO:0000313" key="4">
    <source>
        <dbReference type="EMBL" id="QFI40298.1"/>
    </source>
</evidence>
<dbReference type="CDD" id="cd06124">
    <property type="entry name" value="cupin_NimR-like_N"/>
    <property type="match status" value="1"/>
</dbReference>
<dbReference type="KEGG" id="mmaa:FR932_13920"/>
<protein>
    <submittedName>
        <fullName evidence="4">AraC family transcriptional regulator</fullName>
    </submittedName>
</protein>
<keyword evidence="1" id="KW-0805">Transcription regulation</keyword>
<dbReference type="Gene3D" id="2.60.120.10">
    <property type="entry name" value="Jelly Rolls"/>
    <property type="match status" value="1"/>
</dbReference>
<proteinExistence type="predicted"/>
<dbReference type="Proteomes" id="UP000327424">
    <property type="component" value="Chromosome"/>
</dbReference>
<evidence type="ECO:0000256" key="2">
    <source>
        <dbReference type="ARBA" id="ARBA00023163"/>
    </source>
</evidence>
<dbReference type="GO" id="GO:0003700">
    <property type="term" value="F:DNA-binding transcription factor activity"/>
    <property type="evidence" value="ECO:0007669"/>
    <property type="project" value="InterPro"/>
</dbReference>
<keyword evidence="5" id="KW-1185">Reference proteome</keyword>
<evidence type="ECO:0000256" key="1">
    <source>
        <dbReference type="ARBA" id="ARBA00023015"/>
    </source>
</evidence>
<dbReference type="InterPro" id="IPR014710">
    <property type="entry name" value="RmlC-like_jellyroll"/>
</dbReference>
<dbReference type="SUPFAM" id="SSF51182">
    <property type="entry name" value="RmlC-like cupins"/>
    <property type="match status" value="1"/>
</dbReference>
<keyword evidence="2" id="KW-0804">Transcription</keyword>
<dbReference type="GO" id="GO:0043565">
    <property type="term" value="F:sequence-specific DNA binding"/>
    <property type="evidence" value="ECO:0007669"/>
    <property type="project" value="InterPro"/>
</dbReference>
<accession>A0A5J6WSR2</accession>
<organism evidence="4 5">
    <name type="scientific">Moritella marina ATCC 15381</name>
    <dbReference type="NCBI Taxonomy" id="1202962"/>
    <lineage>
        <taxon>Bacteria</taxon>
        <taxon>Pseudomonadati</taxon>
        <taxon>Pseudomonadota</taxon>
        <taxon>Gammaproteobacteria</taxon>
        <taxon>Alteromonadales</taxon>
        <taxon>Moritellaceae</taxon>
        <taxon>Moritella</taxon>
    </lineage>
</organism>
<dbReference type="InterPro" id="IPR011051">
    <property type="entry name" value="RmlC_Cupin_sf"/>
</dbReference>
<gene>
    <name evidence="4" type="ORF">FR932_13920</name>
</gene>
<feature type="domain" description="HTH araC/xylS-type" evidence="3">
    <location>
        <begin position="156"/>
        <end position="256"/>
    </location>
</feature>
<dbReference type="EMBL" id="CP044399">
    <property type="protein sequence ID" value="QFI40298.1"/>
    <property type="molecule type" value="Genomic_DNA"/>
</dbReference>
<dbReference type="InterPro" id="IPR018060">
    <property type="entry name" value="HTH_AraC"/>
</dbReference>
<dbReference type="PANTHER" id="PTHR11019:SF159">
    <property type="entry name" value="TRANSCRIPTIONAL REGULATOR-RELATED"/>
    <property type="match status" value="1"/>
</dbReference>
<dbReference type="Gene3D" id="1.10.10.60">
    <property type="entry name" value="Homeodomain-like"/>
    <property type="match status" value="2"/>
</dbReference>
<dbReference type="SUPFAM" id="SSF46689">
    <property type="entry name" value="Homeodomain-like"/>
    <property type="match status" value="1"/>
</dbReference>
<dbReference type="InterPro" id="IPR009057">
    <property type="entry name" value="Homeodomain-like_sf"/>
</dbReference>
<name>A0A5J6WSR2_MORMI</name>